<gene>
    <name evidence="1" type="ORF">L6452_04655</name>
</gene>
<dbReference type="Proteomes" id="UP001055879">
    <property type="component" value="Linkage Group LG02"/>
</dbReference>
<evidence type="ECO:0000313" key="2">
    <source>
        <dbReference type="Proteomes" id="UP001055879"/>
    </source>
</evidence>
<comment type="caution">
    <text evidence="1">The sequence shown here is derived from an EMBL/GenBank/DDBJ whole genome shotgun (WGS) entry which is preliminary data.</text>
</comment>
<keyword evidence="2" id="KW-1185">Reference proteome</keyword>
<reference evidence="1 2" key="2">
    <citation type="journal article" date="2022" name="Mol. Ecol. Resour.">
        <title>The genomes of chicory, endive, great burdock and yacon provide insights into Asteraceae paleo-polyploidization history and plant inulin production.</title>
        <authorList>
            <person name="Fan W."/>
            <person name="Wang S."/>
            <person name="Wang H."/>
            <person name="Wang A."/>
            <person name="Jiang F."/>
            <person name="Liu H."/>
            <person name="Zhao H."/>
            <person name="Xu D."/>
            <person name="Zhang Y."/>
        </authorList>
    </citation>
    <scope>NUCLEOTIDE SEQUENCE [LARGE SCALE GENOMIC DNA]</scope>
    <source>
        <strain evidence="2">cv. Niubang</strain>
    </source>
</reference>
<protein>
    <submittedName>
        <fullName evidence="1">Uncharacterized protein</fullName>
    </submittedName>
</protein>
<organism evidence="1 2">
    <name type="scientific">Arctium lappa</name>
    <name type="common">Greater burdock</name>
    <name type="synonym">Lappa major</name>
    <dbReference type="NCBI Taxonomy" id="4217"/>
    <lineage>
        <taxon>Eukaryota</taxon>
        <taxon>Viridiplantae</taxon>
        <taxon>Streptophyta</taxon>
        <taxon>Embryophyta</taxon>
        <taxon>Tracheophyta</taxon>
        <taxon>Spermatophyta</taxon>
        <taxon>Magnoliopsida</taxon>
        <taxon>eudicotyledons</taxon>
        <taxon>Gunneridae</taxon>
        <taxon>Pentapetalae</taxon>
        <taxon>asterids</taxon>
        <taxon>campanulids</taxon>
        <taxon>Asterales</taxon>
        <taxon>Asteraceae</taxon>
        <taxon>Carduoideae</taxon>
        <taxon>Cardueae</taxon>
        <taxon>Arctiinae</taxon>
        <taxon>Arctium</taxon>
    </lineage>
</organism>
<name>A0ACB9EF93_ARCLA</name>
<reference evidence="2" key="1">
    <citation type="journal article" date="2022" name="Mol. Ecol. Resour.">
        <title>The genomes of chicory, endive, great burdock and yacon provide insights into Asteraceae palaeo-polyploidization history and plant inulin production.</title>
        <authorList>
            <person name="Fan W."/>
            <person name="Wang S."/>
            <person name="Wang H."/>
            <person name="Wang A."/>
            <person name="Jiang F."/>
            <person name="Liu H."/>
            <person name="Zhao H."/>
            <person name="Xu D."/>
            <person name="Zhang Y."/>
        </authorList>
    </citation>
    <scope>NUCLEOTIDE SEQUENCE [LARGE SCALE GENOMIC DNA]</scope>
    <source>
        <strain evidence="2">cv. Niubang</strain>
    </source>
</reference>
<sequence length="489" mass="53251">MGGLNNNKAGGVVVVVVVFVIGFLQLGMMWVSGNVIFQVQNKFSKRSLTAYKAHDSYRHRRILSAADLPLGGNGSPTSSALYFTKIQIGTPPRDYHVQVDTGSDLLWVNCVGCANCPRNSDLGISLTLYDPTSSSSSKTITCDQDFCTSTLDSSNNDCIVGTRCSYLVKYGDGSSTTGYFVRDTVQLERVSGNLQTASMNGSITFGCGARQSGGLGSTQQALDGILGLGAANSSIISQLAKAKKVKKTFSHCLSGSKGGGIFAIGEVVRPKVNTTPIIPKETHFNIELKAIAVGGDFLRLPTDIYDRRTRRGAIIDSGTTLAYFPNEIYMQLMGSIMAVQPNMKPHTVDHQFKCYKYLGDVDDGFPVVIFHFANSLLMKVYPRQYLFQVQNEDWCIGFLSNGVQPKDGKDVILLGDLVLTDKLVTYNMEDQTVGWTEYNCSSSIKVKDEETGKVYEVGSHNVSSSSGRIRSLVFGWVVFIIAATKIVMY</sequence>
<evidence type="ECO:0000313" key="1">
    <source>
        <dbReference type="EMBL" id="KAI3757122.1"/>
    </source>
</evidence>
<accession>A0ACB9EF93</accession>
<dbReference type="EMBL" id="CM042048">
    <property type="protein sequence ID" value="KAI3757122.1"/>
    <property type="molecule type" value="Genomic_DNA"/>
</dbReference>
<proteinExistence type="predicted"/>